<evidence type="ECO:0000313" key="3">
    <source>
        <dbReference type="EMBL" id="KAG8463026.1"/>
    </source>
</evidence>
<dbReference type="EMBL" id="JAGTXO010000018">
    <property type="protein sequence ID" value="KAG8463026.1"/>
    <property type="molecule type" value="Genomic_DNA"/>
</dbReference>
<keyword evidence="2" id="KW-1133">Transmembrane helix</keyword>
<evidence type="ECO:0000256" key="2">
    <source>
        <dbReference type="SAM" id="Phobius"/>
    </source>
</evidence>
<protein>
    <submittedName>
        <fullName evidence="3">Uncharacterized protein</fullName>
    </submittedName>
</protein>
<accession>A0A8J6C9I7</accession>
<organism evidence="3 4">
    <name type="scientific">Diacronema lutheri</name>
    <name type="common">Unicellular marine alga</name>
    <name type="synonym">Monochrysis lutheri</name>
    <dbReference type="NCBI Taxonomy" id="2081491"/>
    <lineage>
        <taxon>Eukaryota</taxon>
        <taxon>Haptista</taxon>
        <taxon>Haptophyta</taxon>
        <taxon>Pavlovophyceae</taxon>
        <taxon>Pavlovales</taxon>
        <taxon>Pavlovaceae</taxon>
        <taxon>Diacronema</taxon>
    </lineage>
</organism>
<feature type="transmembrane region" description="Helical" evidence="2">
    <location>
        <begin position="47"/>
        <end position="71"/>
    </location>
</feature>
<dbReference type="AlphaFoldDB" id="A0A8J6C9I7"/>
<evidence type="ECO:0000313" key="4">
    <source>
        <dbReference type="Proteomes" id="UP000751190"/>
    </source>
</evidence>
<reference evidence="3" key="1">
    <citation type="submission" date="2021-05" db="EMBL/GenBank/DDBJ databases">
        <title>The genome of the haptophyte Pavlova lutheri (Diacronema luteri, Pavlovales) - a model for lipid biosynthesis in eukaryotic algae.</title>
        <authorList>
            <person name="Hulatt C.J."/>
            <person name="Posewitz M.C."/>
        </authorList>
    </citation>
    <scope>NUCLEOTIDE SEQUENCE</scope>
    <source>
        <strain evidence="3">NIVA-4/92</strain>
    </source>
</reference>
<gene>
    <name evidence="3" type="ORF">KFE25_001799</name>
</gene>
<feature type="transmembrane region" description="Helical" evidence="2">
    <location>
        <begin position="83"/>
        <end position="102"/>
    </location>
</feature>
<name>A0A8J6C9I7_DIALT</name>
<keyword evidence="2" id="KW-0812">Transmembrane</keyword>
<feature type="region of interest" description="Disordered" evidence="1">
    <location>
        <begin position="108"/>
        <end position="142"/>
    </location>
</feature>
<evidence type="ECO:0000256" key="1">
    <source>
        <dbReference type="SAM" id="MobiDB-lite"/>
    </source>
</evidence>
<sequence length="142" mass="16116">MQQAAAGMQQLQRLTVQLNVFNNFFRAVNRLFLNLAMLQRNIVDSPLVRLLVVAAVAAYCVFLLHPCCWLHERFGVDQKVDQLARDAGPIVLVVSVVAFFYYERLTSNASRSSREEGAGAGEEERRDGRRQSKPRVQQPHMV</sequence>
<proteinExistence type="predicted"/>
<comment type="caution">
    <text evidence="3">The sequence shown here is derived from an EMBL/GenBank/DDBJ whole genome shotgun (WGS) entry which is preliminary data.</text>
</comment>
<dbReference type="Proteomes" id="UP000751190">
    <property type="component" value="Unassembled WGS sequence"/>
</dbReference>
<keyword evidence="2" id="KW-0472">Membrane</keyword>
<keyword evidence="4" id="KW-1185">Reference proteome</keyword>
<feature type="compositionally biased region" description="Basic and acidic residues" evidence="1">
    <location>
        <begin position="112"/>
        <end position="130"/>
    </location>
</feature>